<evidence type="ECO:0000256" key="1">
    <source>
        <dbReference type="PROSITE-ProRule" id="PRU00169"/>
    </source>
</evidence>
<dbReference type="InterPro" id="IPR001789">
    <property type="entry name" value="Sig_transdc_resp-reg_receiver"/>
</dbReference>
<dbReference type="GO" id="GO:0003677">
    <property type="term" value="F:DNA binding"/>
    <property type="evidence" value="ECO:0007669"/>
    <property type="project" value="InterPro"/>
</dbReference>
<dbReference type="PANTHER" id="PTHR37299">
    <property type="entry name" value="TRANSCRIPTIONAL REGULATOR-RELATED"/>
    <property type="match status" value="1"/>
</dbReference>
<accession>A0A238UA96</accession>
<keyword evidence="5" id="KW-1185">Reference proteome</keyword>
<dbReference type="Proteomes" id="UP000215214">
    <property type="component" value="Chromosome TJEJU"/>
</dbReference>
<name>A0A238UA96_9FLAO</name>
<dbReference type="Gene3D" id="3.40.50.2300">
    <property type="match status" value="1"/>
</dbReference>
<dbReference type="InterPro" id="IPR046947">
    <property type="entry name" value="LytR-like"/>
</dbReference>
<dbReference type="Pfam" id="PF00072">
    <property type="entry name" value="Response_reg"/>
    <property type="match status" value="1"/>
</dbReference>
<dbReference type="SMART" id="SM00850">
    <property type="entry name" value="LytTR"/>
    <property type="match status" value="1"/>
</dbReference>
<dbReference type="AlphaFoldDB" id="A0A238UA96"/>
<dbReference type="KEGG" id="tje:TJEJU_2432"/>
<dbReference type="OrthoDB" id="2168082at2"/>
<keyword evidence="1" id="KW-0597">Phosphoprotein</keyword>
<dbReference type="Pfam" id="PF04397">
    <property type="entry name" value="LytTR"/>
    <property type="match status" value="1"/>
</dbReference>
<dbReference type="PROSITE" id="PS50110">
    <property type="entry name" value="RESPONSE_REGULATORY"/>
    <property type="match status" value="1"/>
</dbReference>
<dbReference type="PROSITE" id="PS50930">
    <property type="entry name" value="HTH_LYTTR"/>
    <property type="match status" value="1"/>
</dbReference>
<dbReference type="Gene3D" id="2.40.50.1020">
    <property type="entry name" value="LytTr DNA-binding domain"/>
    <property type="match status" value="1"/>
</dbReference>
<gene>
    <name evidence="4" type="ORF">TJEJU_2432</name>
</gene>
<dbReference type="InterPro" id="IPR007492">
    <property type="entry name" value="LytTR_DNA-bd_dom"/>
</dbReference>
<dbReference type="GO" id="GO:0000156">
    <property type="term" value="F:phosphorelay response regulator activity"/>
    <property type="evidence" value="ECO:0007669"/>
    <property type="project" value="InterPro"/>
</dbReference>
<dbReference type="SMART" id="SM00448">
    <property type="entry name" value="REC"/>
    <property type="match status" value="1"/>
</dbReference>
<evidence type="ECO:0000259" key="3">
    <source>
        <dbReference type="PROSITE" id="PS50930"/>
    </source>
</evidence>
<reference evidence="4 5" key="1">
    <citation type="submission" date="2017-07" db="EMBL/GenBank/DDBJ databases">
        <authorList>
            <person name="Sun Z.S."/>
            <person name="Albrecht U."/>
            <person name="Echele G."/>
            <person name="Lee C.C."/>
        </authorList>
    </citation>
    <scope>NUCLEOTIDE SEQUENCE [LARGE SCALE GENOMIC DNA]</scope>
    <source>
        <strain evidence="5">type strain: KCTC 22618</strain>
    </source>
</reference>
<evidence type="ECO:0000313" key="5">
    <source>
        <dbReference type="Proteomes" id="UP000215214"/>
    </source>
</evidence>
<dbReference type="InterPro" id="IPR011006">
    <property type="entry name" value="CheY-like_superfamily"/>
</dbReference>
<evidence type="ECO:0000259" key="2">
    <source>
        <dbReference type="PROSITE" id="PS50110"/>
    </source>
</evidence>
<feature type="domain" description="Response regulatory" evidence="2">
    <location>
        <begin position="2"/>
        <end position="115"/>
    </location>
</feature>
<feature type="domain" description="HTH LytTR-type" evidence="3">
    <location>
        <begin position="143"/>
        <end position="250"/>
    </location>
</feature>
<proteinExistence type="predicted"/>
<protein>
    <submittedName>
        <fullName evidence="4">Two-component system response regulatory protein, LytTR family</fullName>
    </submittedName>
</protein>
<dbReference type="RefSeq" id="WP_095072430.1">
    <property type="nucleotide sequence ID" value="NZ_LT899436.1"/>
</dbReference>
<evidence type="ECO:0000313" key="4">
    <source>
        <dbReference type="EMBL" id="SNR16117.1"/>
    </source>
</evidence>
<feature type="modified residue" description="4-aspartylphosphate" evidence="1">
    <location>
        <position position="55"/>
    </location>
</feature>
<sequence>MKVIIVEDESLAVEKLERYLLKYDGTIEIAAKLDSIQSAVEFFQSENEFDVVFMDVQLTDGLSFEIFNQTKIDKPIIFVTAFDEYAIDAFKVNSIDYILKPITFTDISKAMTKLKSMQNLFKKTEAVSNVAKDLITRKFKDRFLVKLGNHIHSLKTDEISLFYAEGRTVYLVTNSGKKYILDFKLEDLVKVLNPKNFFRVNRTFIVGINSIKDVLVYSNSRLKITTSFQLEKEIIVSREKVAIFKNWFEGN</sequence>
<dbReference type="PANTHER" id="PTHR37299:SF1">
    <property type="entry name" value="STAGE 0 SPORULATION PROTEIN A HOMOLOG"/>
    <property type="match status" value="1"/>
</dbReference>
<dbReference type="SUPFAM" id="SSF52172">
    <property type="entry name" value="CheY-like"/>
    <property type="match status" value="1"/>
</dbReference>
<dbReference type="EMBL" id="LT899436">
    <property type="protein sequence ID" value="SNR16117.1"/>
    <property type="molecule type" value="Genomic_DNA"/>
</dbReference>
<organism evidence="4 5">
    <name type="scientific">Tenacibaculum jejuense</name>
    <dbReference type="NCBI Taxonomy" id="584609"/>
    <lineage>
        <taxon>Bacteria</taxon>
        <taxon>Pseudomonadati</taxon>
        <taxon>Bacteroidota</taxon>
        <taxon>Flavobacteriia</taxon>
        <taxon>Flavobacteriales</taxon>
        <taxon>Flavobacteriaceae</taxon>
        <taxon>Tenacibaculum</taxon>
    </lineage>
</organism>